<reference evidence="2" key="2">
    <citation type="submission" date="2010-07" db="EMBL/GenBank/DDBJ databases">
        <authorList>
            <consortium name="The Broad Institute Genome Sequencing Platform"/>
            <consortium name="Broad Institute Genome Sequencing Center for Infectious Disease"/>
            <person name="Ma L.-J."/>
            <person name="Dead R."/>
            <person name="Young S."/>
            <person name="Zeng Q."/>
            <person name="Koehrsen M."/>
            <person name="Alvarado L."/>
            <person name="Berlin A."/>
            <person name="Chapman S.B."/>
            <person name="Chen Z."/>
            <person name="Freedman E."/>
            <person name="Gellesch M."/>
            <person name="Goldberg J."/>
            <person name="Griggs A."/>
            <person name="Gujja S."/>
            <person name="Heilman E.R."/>
            <person name="Heiman D."/>
            <person name="Hepburn T."/>
            <person name="Howarth C."/>
            <person name="Jen D."/>
            <person name="Larson L."/>
            <person name="Mehta T."/>
            <person name="Neiman D."/>
            <person name="Pearson M."/>
            <person name="Roberts A."/>
            <person name="Saif S."/>
            <person name="Shea T."/>
            <person name="Shenoy N."/>
            <person name="Sisk P."/>
            <person name="Stolte C."/>
            <person name="Sykes S."/>
            <person name="Walk T."/>
            <person name="White J."/>
            <person name="Yandava C."/>
            <person name="Haas B."/>
            <person name="Nusbaum C."/>
            <person name="Birren B."/>
        </authorList>
    </citation>
    <scope>NUCLEOTIDE SEQUENCE</scope>
    <source>
        <strain evidence="2">R3-111a-1</strain>
    </source>
</reference>
<organism evidence="2">
    <name type="scientific">Gaeumannomyces tritici (strain R3-111a-1)</name>
    <name type="common">Wheat and barley take-all root rot fungus</name>
    <name type="synonym">Gaeumannomyces graminis var. tritici</name>
    <dbReference type="NCBI Taxonomy" id="644352"/>
    <lineage>
        <taxon>Eukaryota</taxon>
        <taxon>Fungi</taxon>
        <taxon>Dikarya</taxon>
        <taxon>Ascomycota</taxon>
        <taxon>Pezizomycotina</taxon>
        <taxon>Sordariomycetes</taxon>
        <taxon>Sordariomycetidae</taxon>
        <taxon>Magnaporthales</taxon>
        <taxon>Magnaporthaceae</taxon>
        <taxon>Gaeumannomyces</taxon>
    </lineage>
</organism>
<reference evidence="3" key="5">
    <citation type="submission" date="2018-04" db="UniProtKB">
        <authorList>
            <consortium name="EnsemblFungi"/>
        </authorList>
    </citation>
    <scope>IDENTIFICATION</scope>
    <source>
        <strain evidence="3">R3-111a-1</strain>
    </source>
</reference>
<dbReference type="EMBL" id="GL385397">
    <property type="protein sequence ID" value="EJT76943.1"/>
    <property type="molecule type" value="Genomic_DNA"/>
</dbReference>
<gene>
    <name evidence="3" type="primary">20347315</name>
    <name evidence="2" type="ORF">GGTG_06857</name>
</gene>
<protein>
    <submittedName>
        <fullName evidence="2 3">Uncharacterized protein</fullName>
    </submittedName>
</protein>
<reference evidence="4" key="1">
    <citation type="submission" date="2010-07" db="EMBL/GenBank/DDBJ databases">
        <title>The genome sequence of Gaeumannomyces graminis var. tritici strain R3-111a-1.</title>
        <authorList>
            <consortium name="The Broad Institute Genome Sequencing Platform"/>
            <person name="Ma L.-J."/>
            <person name="Dead R."/>
            <person name="Young S."/>
            <person name="Zeng Q."/>
            <person name="Koehrsen M."/>
            <person name="Alvarado L."/>
            <person name="Berlin A."/>
            <person name="Chapman S.B."/>
            <person name="Chen Z."/>
            <person name="Freedman E."/>
            <person name="Gellesch M."/>
            <person name="Goldberg J."/>
            <person name="Griggs A."/>
            <person name="Gujja S."/>
            <person name="Heilman E.R."/>
            <person name="Heiman D."/>
            <person name="Hepburn T."/>
            <person name="Howarth C."/>
            <person name="Jen D."/>
            <person name="Larson L."/>
            <person name="Mehta T."/>
            <person name="Neiman D."/>
            <person name="Pearson M."/>
            <person name="Roberts A."/>
            <person name="Saif S."/>
            <person name="Shea T."/>
            <person name="Shenoy N."/>
            <person name="Sisk P."/>
            <person name="Stolte C."/>
            <person name="Sykes S."/>
            <person name="Walk T."/>
            <person name="White J."/>
            <person name="Yandava C."/>
            <person name="Haas B."/>
            <person name="Nusbaum C."/>
            <person name="Birren B."/>
        </authorList>
    </citation>
    <scope>NUCLEOTIDE SEQUENCE [LARGE SCALE GENOMIC DNA]</scope>
    <source>
        <strain evidence="4">R3-111a-1</strain>
    </source>
</reference>
<dbReference type="GeneID" id="20347315"/>
<evidence type="ECO:0000313" key="2">
    <source>
        <dbReference type="EMBL" id="EJT76943.1"/>
    </source>
</evidence>
<evidence type="ECO:0000256" key="1">
    <source>
        <dbReference type="SAM" id="Coils"/>
    </source>
</evidence>
<dbReference type="RefSeq" id="XP_009222943.1">
    <property type="nucleotide sequence ID" value="XM_009224679.1"/>
</dbReference>
<dbReference type="OrthoDB" id="5213630at2759"/>
<keyword evidence="1" id="KW-0175">Coiled coil</keyword>
<feature type="coiled-coil region" evidence="1">
    <location>
        <begin position="13"/>
        <end position="61"/>
    </location>
</feature>
<dbReference type="VEuPathDB" id="FungiDB:GGTG_06857"/>
<name>J3P010_GAET3</name>
<reference evidence="2" key="3">
    <citation type="submission" date="2010-09" db="EMBL/GenBank/DDBJ databases">
        <title>Annotation of Gaeumannomyces graminis var. tritici R3-111a-1.</title>
        <authorList>
            <consortium name="The Broad Institute Genome Sequencing Platform"/>
            <person name="Ma L.-J."/>
            <person name="Dead R."/>
            <person name="Young S.K."/>
            <person name="Zeng Q."/>
            <person name="Gargeya S."/>
            <person name="Fitzgerald M."/>
            <person name="Haas B."/>
            <person name="Abouelleil A."/>
            <person name="Alvarado L."/>
            <person name="Arachchi H.M."/>
            <person name="Berlin A."/>
            <person name="Brown A."/>
            <person name="Chapman S.B."/>
            <person name="Chen Z."/>
            <person name="Dunbar C."/>
            <person name="Freedman E."/>
            <person name="Gearin G."/>
            <person name="Gellesch M."/>
            <person name="Goldberg J."/>
            <person name="Griggs A."/>
            <person name="Gujja S."/>
            <person name="Heiman D."/>
            <person name="Howarth C."/>
            <person name="Larson L."/>
            <person name="Lui A."/>
            <person name="MacDonald P.J.P."/>
            <person name="Mehta T."/>
            <person name="Montmayeur A."/>
            <person name="Murphy C."/>
            <person name="Neiman D."/>
            <person name="Pearson M."/>
            <person name="Priest M."/>
            <person name="Roberts A."/>
            <person name="Saif S."/>
            <person name="Shea T."/>
            <person name="Shenoy N."/>
            <person name="Sisk P."/>
            <person name="Stolte C."/>
            <person name="Sykes S."/>
            <person name="Yandava C."/>
            <person name="Wortman J."/>
            <person name="Nusbaum C."/>
            <person name="Birren B."/>
        </authorList>
    </citation>
    <scope>NUCLEOTIDE SEQUENCE</scope>
    <source>
        <strain evidence="2">R3-111a-1</strain>
    </source>
</reference>
<accession>J3P010</accession>
<sequence length="371" mass="41810">MTCSQSDHMKECLEKSEAALEQKKQQLGGAVEECNATYDRLEEIEAALIQERELRAAAETTSSQWKKEFNELAEQVTAERPVSQEKLTDDYLFTEVKKLDFNIKKFAQLYFGNEHFHGAARDFSISLATSQAGVKEMAVVRTLPGGCFRVAQAALWSLLVRSVFGKYLWCLDGEEKSLSDAFRKAETCMMALIKRSNPEKIQLDAEHKFHDWKAHATRHCLQSSRTDDDAVNSSDELNSQLLNIVRGWLRPQQRWSIDNAAFARALAGILDQSLKIDKEISRQPTAVKWLLPEMSTRFNFDPSLMEEVDDKSTDLPRRAVFVCVSPGLMRRGTSSGGNFDNERLIIPVGVSVGAVTLVRNVEGVRRLGGRF</sequence>
<evidence type="ECO:0000313" key="3">
    <source>
        <dbReference type="EnsemblFungi" id="EJT76943"/>
    </source>
</evidence>
<dbReference type="eggNOG" id="ENOG502RN1C">
    <property type="taxonomic scope" value="Eukaryota"/>
</dbReference>
<dbReference type="Proteomes" id="UP000006039">
    <property type="component" value="Unassembled WGS sequence"/>
</dbReference>
<dbReference type="HOGENOM" id="CLU_746058_0_0_1"/>
<proteinExistence type="predicted"/>
<dbReference type="AlphaFoldDB" id="J3P010"/>
<reference evidence="3" key="4">
    <citation type="journal article" date="2015" name="G3 (Bethesda)">
        <title>Genome sequences of three phytopathogenic species of the Magnaporthaceae family of fungi.</title>
        <authorList>
            <person name="Okagaki L.H."/>
            <person name="Nunes C.C."/>
            <person name="Sailsbery J."/>
            <person name="Clay B."/>
            <person name="Brown D."/>
            <person name="John T."/>
            <person name="Oh Y."/>
            <person name="Young N."/>
            <person name="Fitzgerald M."/>
            <person name="Haas B.J."/>
            <person name="Zeng Q."/>
            <person name="Young S."/>
            <person name="Adiconis X."/>
            <person name="Fan L."/>
            <person name="Levin J.Z."/>
            <person name="Mitchell T.K."/>
            <person name="Okubara P.A."/>
            <person name="Farman M.L."/>
            <person name="Kohn L.M."/>
            <person name="Birren B."/>
            <person name="Ma L.-J."/>
            <person name="Dean R.A."/>
        </authorList>
    </citation>
    <scope>NUCLEOTIDE SEQUENCE</scope>
    <source>
        <strain evidence="3">R3-111a-1</strain>
    </source>
</reference>
<keyword evidence="4" id="KW-1185">Reference proteome</keyword>
<dbReference type="EnsemblFungi" id="EJT76943">
    <property type="protein sequence ID" value="EJT76943"/>
    <property type="gene ID" value="GGTG_06857"/>
</dbReference>
<evidence type="ECO:0000313" key="4">
    <source>
        <dbReference type="Proteomes" id="UP000006039"/>
    </source>
</evidence>
<dbReference type="STRING" id="644352.J3P010"/>